<evidence type="ECO:0000256" key="1">
    <source>
        <dbReference type="SAM" id="MobiDB-lite"/>
    </source>
</evidence>
<accession>A0A9Q0VTW4</accession>
<dbReference type="Proteomes" id="UP001151532">
    <property type="component" value="Chromosome 16"/>
</dbReference>
<name>A0A9Q0VTW4_SALPP</name>
<dbReference type="OrthoDB" id="841618at2759"/>
<evidence type="ECO:0000313" key="3">
    <source>
        <dbReference type="Proteomes" id="UP001151532"/>
    </source>
</evidence>
<reference evidence="2" key="1">
    <citation type="submission" date="2022-11" db="EMBL/GenBank/DDBJ databases">
        <authorList>
            <person name="Hyden B.L."/>
            <person name="Feng K."/>
            <person name="Yates T."/>
            <person name="Jawdy S."/>
            <person name="Smart L.B."/>
            <person name="Muchero W."/>
        </authorList>
    </citation>
    <scope>NUCLEOTIDE SEQUENCE</scope>
    <source>
        <tissue evidence="2">Shoot tip</tissue>
    </source>
</reference>
<gene>
    <name evidence="2" type="ORF">OIU79_027338</name>
</gene>
<comment type="caution">
    <text evidence="2">The sequence shown here is derived from an EMBL/GenBank/DDBJ whole genome shotgun (WGS) entry which is preliminary data.</text>
</comment>
<sequence>MGACATKPKVLKEGGAPEPVKEEVVVATGGGGEVVDKGVAVGEEEKTGFNVEKDIGDVGGDNRLEAEIVDDSNKRRSLSNLFKENEAEKEPTGSDKAPAEPEKLETSESCEKPTESAVAKEEPSTAVKEQSVEKPEEALETSKSIIKPSDPAVAKEEPLTVKEQSVEKSEEPIKQEKAVTEEPAVVPLQETLKSETPAEPVPVSGTVNAPVKVETLKSEIPSEPVPVSGTVNAPVKVDTEKVTGEVKPGAAAENTKITETVEEKKPEEAK</sequence>
<proteinExistence type="predicted"/>
<dbReference type="AlphaFoldDB" id="A0A9Q0VTW4"/>
<organism evidence="2 3">
    <name type="scientific">Salix purpurea</name>
    <name type="common">Purple osier willow</name>
    <dbReference type="NCBI Taxonomy" id="77065"/>
    <lineage>
        <taxon>Eukaryota</taxon>
        <taxon>Viridiplantae</taxon>
        <taxon>Streptophyta</taxon>
        <taxon>Embryophyta</taxon>
        <taxon>Tracheophyta</taxon>
        <taxon>Spermatophyta</taxon>
        <taxon>Magnoliopsida</taxon>
        <taxon>eudicotyledons</taxon>
        <taxon>Gunneridae</taxon>
        <taxon>Pentapetalae</taxon>
        <taxon>rosids</taxon>
        <taxon>fabids</taxon>
        <taxon>Malpighiales</taxon>
        <taxon>Salicaceae</taxon>
        <taxon>Saliceae</taxon>
        <taxon>Salix</taxon>
    </lineage>
</organism>
<feature type="compositionally biased region" description="Basic and acidic residues" evidence="1">
    <location>
        <begin position="153"/>
        <end position="180"/>
    </location>
</feature>
<feature type="region of interest" description="Disordered" evidence="1">
    <location>
        <begin position="69"/>
        <end position="206"/>
    </location>
</feature>
<protein>
    <submittedName>
        <fullName evidence="2">Uncharacterized protein</fullName>
    </submittedName>
</protein>
<dbReference type="EMBL" id="JAPFFK010000007">
    <property type="protein sequence ID" value="KAJ6754704.1"/>
    <property type="molecule type" value="Genomic_DNA"/>
</dbReference>
<feature type="region of interest" description="Disordered" evidence="1">
    <location>
        <begin position="239"/>
        <end position="270"/>
    </location>
</feature>
<evidence type="ECO:0000313" key="2">
    <source>
        <dbReference type="EMBL" id="KAJ6754704.1"/>
    </source>
</evidence>
<keyword evidence="3" id="KW-1185">Reference proteome</keyword>
<reference evidence="2" key="2">
    <citation type="journal article" date="2023" name="Int. J. Mol. Sci.">
        <title>De Novo Assembly and Annotation of 11 Diverse Shrub Willow (Salix) Genomes Reveals Novel Gene Organization in Sex-Linked Regions.</title>
        <authorList>
            <person name="Hyden B."/>
            <person name="Feng K."/>
            <person name="Yates T.B."/>
            <person name="Jawdy S."/>
            <person name="Cereghino C."/>
            <person name="Smart L.B."/>
            <person name="Muchero W."/>
        </authorList>
    </citation>
    <scope>NUCLEOTIDE SEQUENCE</scope>
    <source>
        <tissue evidence="2">Shoot tip</tissue>
    </source>
</reference>
<feature type="compositionally biased region" description="Basic and acidic residues" evidence="1">
    <location>
        <begin position="83"/>
        <end position="123"/>
    </location>
</feature>
<feature type="compositionally biased region" description="Basic and acidic residues" evidence="1">
    <location>
        <begin position="259"/>
        <end position="270"/>
    </location>
</feature>